<dbReference type="GO" id="GO:0005524">
    <property type="term" value="F:ATP binding"/>
    <property type="evidence" value="ECO:0007669"/>
    <property type="project" value="UniProtKB-KW"/>
</dbReference>
<organism evidence="2">
    <name type="scientific">Nakamurella sp. A5-74</name>
    <dbReference type="NCBI Taxonomy" id="3158264"/>
    <lineage>
        <taxon>Bacteria</taxon>
        <taxon>Bacillati</taxon>
        <taxon>Actinomycetota</taxon>
        <taxon>Actinomycetes</taxon>
        <taxon>Nakamurellales</taxon>
        <taxon>Nakamurellaceae</taxon>
        <taxon>Nakamurella</taxon>
    </lineage>
</organism>
<keyword evidence="2" id="KW-0067">ATP-binding</keyword>
<accession>A0AAU8DR43</accession>
<protein>
    <submittedName>
        <fullName evidence="2">ATP-binding protein</fullName>
    </submittedName>
</protein>
<dbReference type="Pfam" id="PF13558">
    <property type="entry name" value="SbcC_Walker_B"/>
    <property type="match status" value="1"/>
</dbReference>
<dbReference type="Gene3D" id="1.20.5.340">
    <property type="match status" value="1"/>
</dbReference>
<dbReference type="AlphaFoldDB" id="A0AAU8DR43"/>
<sequence length="1131" mass="126974">MSDGLFSSLELGAPVDARPGYRLDRLQVYNWGTFHDEVVTLRLGGDNALLTGDIGSGKSTLVDALTTLLLPANRINYNKAAGAETRERSLRSYVLGHYRSELSESTGSSRPVGLRDHRHYSVVLAVFTNAGSDEEVTLAQVFWMRDTGQGTPNRFFVTAERALDISADFADFGAEIAGLKRRLRSSGAGVHDHFPEYGTRFRRLLGIGSEQALELLHQTISMKSVGSLTEFVRAHMLESADAATRISSLVGHFEDLSRAHAAVSTASVQLGQLEPLVVALHEHDELAADLVRADALTTALPIWIAEQLVTLSDALGAQLAAELAQTEAEHERQGAELTALRVDRDRLISARDTAGGQRLGELERLIDEESRRRDERRRRFRRHELLVSEAGLPPITDARSFAASVALVAEQRTTAEAEIDELGDRRTELAVEKRRVDDLGREVNLELRSLEGRQSNIDHRSLALRERLAQALDVDAASLPFAGELIQVRSEHAQWHGAAERVLRGFALSVLVPSEQYERAAAWVNDHHLDGRFVYYRVSPRVTMTPKPLADRMILADVLEVKPGGFAEWMDNQLLRRADLVCADTMAEFAQHSKAVTRQGQLKSAGGRHEKDDRFAVDDRTRWVLGWSNQDKIAALLERAGQIQREATTLRSTLDTAVEGEQQCRTRIQHLVGLAEYRTWTELDWWSAVATVNRLEAEARTLREGNAALAQLTAQLDRVEDEIDTAEHSRTELEGRLGALRQRVQDNENDRRAADSRVQAVEPDHITVMRTSYDTLAALAALPASLPECAAHERELGSVLARTKDQYTVRQKSIGERAVRMMQKFRQEWPTETVDVDVDLASAGEFRTLHERIAHDDLPRFEADFKRQLNTNAIHEIASFQASLDKAARQIRERIDVINESLHTIEYNPGRLIRLVAQPTVNAEVREFREALRACTDDALAHDDRYSEERFLRVQQIIERFVGREGLTEVDRRWTQYVSDVRNWYTFAASERSRETGEEWEHYTDSDGKSGGQKEKLAYTILAASLAYQFRLEWGVRASKDFRFAVIDEAFGRGSDVSTRYALDLFGKLGLQLLIVTPLQKVRIIEPHVSAVGFVENRTGDRSRLQTLTITEFQQQRAAREAALVAEAVGR</sequence>
<keyword evidence="2" id="KW-0547">Nucleotide-binding</keyword>
<dbReference type="SUPFAM" id="SSF52540">
    <property type="entry name" value="P-loop containing nucleoside triphosphate hydrolases"/>
    <property type="match status" value="1"/>
</dbReference>
<reference evidence="2" key="1">
    <citation type="submission" date="2024-05" db="EMBL/GenBank/DDBJ databases">
        <authorList>
            <person name="Cai S.Y."/>
            <person name="Jin L.M."/>
            <person name="Li H.R."/>
        </authorList>
    </citation>
    <scope>NUCLEOTIDE SEQUENCE</scope>
    <source>
        <strain evidence="2">A5-74</strain>
    </source>
</reference>
<dbReference type="InterPro" id="IPR027417">
    <property type="entry name" value="P-loop_NTPase"/>
</dbReference>
<dbReference type="RefSeq" id="WP_353649567.1">
    <property type="nucleotide sequence ID" value="NZ_CP159218.1"/>
</dbReference>
<keyword evidence="1" id="KW-0175">Coiled coil</keyword>
<dbReference type="Pfam" id="PF13555">
    <property type="entry name" value="AAA_29"/>
    <property type="match status" value="1"/>
</dbReference>
<dbReference type="Gene3D" id="3.40.50.300">
    <property type="entry name" value="P-loop containing nucleotide triphosphate hydrolases"/>
    <property type="match status" value="1"/>
</dbReference>
<gene>
    <name evidence="2" type="ORF">ABLG96_00960</name>
</gene>
<dbReference type="EMBL" id="CP159218">
    <property type="protein sequence ID" value="XCG63952.1"/>
    <property type="molecule type" value="Genomic_DNA"/>
</dbReference>
<evidence type="ECO:0000256" key="1">
    <source>
        <dbReference type="SAM" id="Coils"/>
    </source>
</evidence>
<feature type="coiled-coil region" evidence="1">
    <location>
        <begin position="692"/>
        <end position="750"/>
    </location>
</feature>
<evidence type="ECO:0000313" key="2">
    <source>
        <dbReference type="EMBL" id="XCG63952.1"/>
    </source>
</evidence>
<proteinExistence type="predicted"/>
<name>A0AAU8DR43_9ACTN</name>